<dbReference type="AlphaFoldDB" id="A0A371CP85"/>
<keyword evidence="3" id="KW-1185">Reference proteome</keyword>
<keyword evidence="1" id="KW-0812">Transmembrane</keyword>
<proteinExistence type="predicted"/>
<keyword evidence="1" id="KW-1133">Transmembrane helix</keyword>
<organism evidence="2 3">
    <name type="scientific">Lentinus brumalis</name>
    <dbReference type="NCBI Taxonomy" id="2498619"/>
    <lineage>
        <taxon>Eukaryota</taxon>
        <taxon>Fungi</taxon>
        <taxon>Dikarya</taxon>
        <taxon>Basidiomycota</taxon>
        <taxon>Agaricomycotina</taxon>
        <taxon>Agaricomycetes</taxon>
        <taxon>Polyporales</taxon>
        <taxon>Polyporaceae</taxon>
        <taxon>Lentinus</taxon>
    </lineage>
</organism>
<evidence type="ECO:0000256" key="1">
    <source>
        <dbReference type="SAM" id="Phobius"/>
    </source>
</evidence>
<dbReference type="Proteomes" id="UP000256964">
    <property type="component" value="Unassembled WGS sequence"/>
</dbReference>
<protein>
    <submittedName>
        <fullName evidence="2">Uncharacterized protein</fullName>
    </submittedName>
</protein>
<evidence type="ECO:0000313" key="3">
    <source>
        <dbReference type="Proteomes" id="UP000256964"/>
    </source>
</evidence>
<feature type="transmembrane region" description="Helical" evidence="1">
    <location>
        <begin position="52"/>
        <end position="79"/>
    </location>
</feature>
<sequence>MDPGYDLQPPFDVPAYVNISTAALQNLSLLAAEAEAAQSFVSFYPTYVYGRLMVVTMLTAFVALFTVLAAVAAYVLWWVQLTTS</sequence>
<gene>
    <name evidence="2" type="ORF">OH76DRAFT_1488951</name>
</gene>
<reference evidence="2 3" key="1">
    <citation type="journal article" date="2018" name="Biotechnol. Biofuels">
        <title>Integrative visual omics of the white-rot fungus Polyporus brumalis exposes the biotechnological potential of its oxidative enzymes for delignifying raw plant biomass.</title>
        <authorList>
            <person name="Miyauchi S."/>
            <person name="Rancon A."/>
            <person name="Drula E."/>
            <person name="Hage H."/>
            <person name="Chaduli D."/>
            <person name="Favel A."/>
            <person name="Grisel S."/>
            <person name="Henrissat B."/>
            <person name="Herpoel-Gimbert I."/>
            <person name="Ruiz-Duenas F.J."/>
            <person name="Chevret D."/>
            <person name="Hainaut M."/>
            <person name="Lin J."/>
            <person name="Wang M."/>
            <person name="Pangilinan J."/>
            <person name="Lipzen A."/>
            <person name="Lesage-Meessen L."/>
            <person name="Navarro D."/>
            <person name="Riley R."/>
            <person name="Grigoriev I.V."/>
            <person name="Zhou S."/>
            <person name="Raouche S."/>
            <person name="Rosso M.N."/>
        </authorList>
    </citation>
    <scope>NUCLEOTIDE SEQUENCE [LARGE SCALE GENOMIC DNA]</scope>
    <source>
        <strain evidence="2 3">BRFM 1820</strain>
    </source>
</reference>
<dbReference type="EMBL" id="KZ857493">
    <property type="protein sequence ID" value="RDX42105.1"/>
    <property type="molecule type" value="Genomic_DNA"/>
</dbReference>
<accession>A0A371CP85</accession>
<evidence type="ECO:0000313" key="2">
    <source>
        <dbReference type="EMBL" id="RDX42105.1"/>
    </source>
</evidence>
<keyword evidence="1" id="KW-0472">Membrane</keyword>
<name>A0A371CP85_9APHY</name>